<feature type="signal peptide" evidence="1">
    <location>
        <begin position="1"/>
        <end position="23"/>
    </location>
</feature>
<evidence type="ECO:0000313" key="2">
    <source>
        <dbReference type="EMBL" id="PAW54253.1"/>
    </source>
</evidence>
<dbReference type="PANTHER" id="PTHR37549:SF1">
    <property type="entry name" value="LIPOPROTEIN LPRI"/>
    <property type="match status" value="1"/>
</dbReference>
<feature type="chain" id="PRO_5012403834" evidence="1">
    <location>
        <begin position="24"/>
        <end position="339"/>
    </location>
</feature>
<sequence>MLSFKPRHALLLTSLVFSTTAHATSFDCTGATSPAEKTICSDPYISNLDEKLSSLWRVTLPKVADSKALKADQRGWLKQRNQCAADVACLRREYLMRLKALEFMAKPFNWDATWQLIPWGVSSSVEVKTKRIDATHIAFDISGVAGANSGDMDGVANIVGSEAHYAQDNCSLKFSAFNGLLDIDQDGADPTCGGGMGVYYGGRYVASERPLSIDYDLLSLGVARTEQENELLHTLLKGDYQTLLQNSGSMVTADASRDVPDAQVDEFWLRGLANTNAGILMRAPDARVWLVLLVFDEQRNLRARYYTNAPQWKKRMPEALLAWHKRIENGETLPLDFMP</sequence>
<organism evidence="2 3">
    <name type="scientific">Pseudomonas moraviensis</name>
    <dbReference type="NCBI Taxonomy" id="321662"/>
    <lineage>
        <taxon>Bacteria</taxon>
        <taxon>Pseudomonadati</taxon>
        <taxon>Pseudomonadota</taxon>
        <taxon>Gammaproteobacteria</taxon>
        <taxon>Pseudomonadales</taxon>
        <taxon>Pseudomonadaceae</taxon>
        <taxon>Pseudomonas</taxon>
    </lineage>
</organism>
<evidence type="ECO:0000313" key="3">
    <source>
        <dbReference type="Proteomes" id="UP000217830"/>
    </source>
</evidence>
<dbReference type="EMBL" id="NRST01000001">
    <property type="protein sequence ID" value="PAW54253.1"/>
    <property type="molecule type" value="Genomic_DNA"/>
</dbReference>
<protein>
    <submittedName>
        <fullName evidence="2">Uncharacterized protein</fullName>
    </submittedName>
</protein>
<dbReference type="GO" id="GO:0005576">
    <property type="term" value="C:extracellular region"/>
    <property type="evidence" value="ECO:0007669"/>
    <property type="project" value="TreeGrafter"/>
</dbReference>
<gene>
    <name evidence="2" type="ORF">CKQ80_02785</name>
</gene>
<accession>A0A2A2PFW7</accession>
<dbReference type="AlphaFoldDB" id="A0A2A2PFW7"/>
<keyword evidence="3" id="KW-1185">Reference proteome</keyword>
<comment type="caution">
    <text evidence="2">The sequence shown here is derived from an EMBL/GenBank/DDBJ whole genome shotgun (WGS) entry which is preliminary data.</text>
</comment>
<dbReference type="Proteomes" id="UP000217830">
    <property type="component" value="Unassembled WGS sequence"/>
</dbReference>
<dbReference type="InterPro" id="IPR052755">
    <property type="entry name" value="Lysozyme_Inhibitor_LprI"/>
</dbReference>
<proteinExistence type="predicted"/>
<reference evidence="2 3" key="1">
    <citation type="submission" date="2017-08" db="EMBL/GenBank/DDBJ databases">
        <title>Draft Genome Sequence of Pseudomonas moraviensis TYU6, isolated from Taxus cuspidata by using PacBio Single-Molecule Real-Time Technology.</title>
        <authorList>
            <person name="Baek K.-H."/>
            <person name="Mishra A.K."/>
        </authorList>
    </citation>
    <scope>NUCLEOTIDE SEQUENCE [LARGE SCALE GENOMIC DNA]</scope>
    <source>
        <strain evidence="2 3">TYU6</strain>
    </source>
</reference>
<dbReference type="PANTHER" id="PTHR37549">
    <property type="entry name" value="LIPOPROTEIN LPRI"/>
    <property type="match status" value="1"/>
</dbReference>
<evidence type="ECO:0000256" key="1">
    <source>
        <dbReference type="SAM" id="SignalP"/>
    </source>
</evidence>
<name>A0A2A2PFW7_9PSED</name>
<keyword evidence="1" id="KW-0732">Signal</keyword>
<dbReference type="RefSeq" id="WP_095666929.1">
    <property type="nucleotide sequence ID" value="NZ_NRSS01000004.1"/>
</dbReference>